<dbReference type="InterPro" id="IPR027967">
    <property type="entry name" value="DUF4612"/>
</dbReference>
<feature type="region of interest" description="Disordered" evidence="11">
    <location>
        <begin position="231"/>
        <end position="252"/>
    </location>
</feature>
<dbReference type="InterPro" id="IPR022801">
    <property type="entry name" value="Ribosomal_uS4"/>
</dbReference>
<keyword evidence="4" id="KW-0694">RNA-binding</keyword>
<evidence type="ECO:0000256" key="7">
    <source>
        <dbReference type="ARBA" id="ARBA00045281"/>
    </source>
</evidence>
<dbReference type="SUPFAM" id="SSF55174">
    <property type="entry name" value="Alpha-L RNA-binding motif"/>
    <property type="match status" value="1"/>
</dbReference>
<dbReference type="GO" id="GO:0019843">
    <property type="term" value="F:rRNA binding"/>
    <property type="evidence" value="ECO:0007669"/>
    <property type="project" value="InterPro"/>
</dbReference>
<evidence type="ECO:0000256" key="2">
    <source>
        <dbReference type="ARBA" id="ARBA00007465"/>
    </source>
</evidence>
<dbReference type="CDD" id="cd00165">
    <property type="entry name" value="S4"/>
    <property type="match status" value="1"/>
</dbReference>
<dbReference type="Pfam" id="PF01479">
    <property type="entry name" value="S4"/>
    <property type="match status" value="1"/>
</dbReference>
<reference evidence="13" key="1">
    <citation type="submission" date="2023-06" db="EMBL/GenBank/DDBJ databases">
        <title>Male Hemibagrus guttatus genome.</title>
        <authorList>
            <person name="Bian C."/>
        </authorList>
    </citation>
    <scope>NUCLEOTIDE SEQUENCE</scope>
    <source>
        <strain evidence="13">Male_cb2023</strain>
        <tissue evidence="13">Muscle</tissue>
    </source>
</reference>
<evidence type="ECO:0000256" key="4">
    <source>
        <dbReference type="ARBA" id="ARBA00022884"/>
    </source>
</evidence>
<comment type="subcellular location">
    <subcellularLocation>
        <location evidence="1">Nucleus</location>
        <location evidence="1">Nucleolus</location>
    </subcellularLocation>
</comment>
<accession>A0AAE0R6Z5</accession>
<evidence type="ECO:0000256" key="10">
    <source>
        <dbReference type="ARBA" id="ARBA00072223"/>
    </source>
</evidence>
<evidence type="ECO:0000313" key="14">
    <source>
        <dbReference type="Proteomes" id="UP001274896"/>
    </source>
</evidence>
<evidence type="ECO:0000259" key="12">
    <source>
        <dbReference type="SMART" id="SM01390"/>
    </source>
</evidence>
<dbReference type="Proteomes" id="UP001274896">
    <property type="component" value="Unassembled WGS sequence"/>
</dbReference>
<evidence type="ECO:0000256" key="9">
    <source>
        <dbReference type="ARBA" id="ARBA00069727"/>
    </source>
</evidence>
<comment type="caution">
    <text evidence="13">The sequence shown here is derived from an EMBL/GenBank/DDBJ whole genome shotgun (WGS) entry which is preliminary data.</text>
</comment>
<proteinExistence type="inferred from homology"/>
<organism evidence="13 14">
    <name type="scientific">Hemibagrus guttatus</name>
    <dbReference type="NCBI Taxonomy" id="175788"/>
    <lineage>
        <taxon>Eukaryota</taxon>
        <taxon>Metazoa</taxon>
        <taxon>Chordata</taxon>
        <taxon>Craniata</taxon>
        <taxon>Vertebrata</taxon>
        <taxon>Euteleostomi</taxon>
        <taxon>Actinopterygii</taxon>
        <taxon>Neopterygii</taxon>
        <taxon>Teleostei</taxon>
        <taxon>Ostariophysi</taxon>
        <taxon>Siluriformes</taxon>
        <taxon>Bagridae</taxon>
        <taxon>Hemibagrus</taxon>
    </lineage>
</organism>
<comment type="function">
    <text evidence="7">Component of the 60-80S U3 small nucleolar ribonucleoprotein (U3 snoRNP). Required for the early cleavages during pre-18S ribosomal RNA processing. Part of the small subunit (SSU) processome, first precursor of the small eukaryotic ribosomal subunit. During the assembly of the SSU processome in the nucleolus, many ribosome biogenesis factors, an RNA chaperone and ribosomal proteins associate with the nascent pre-rRNA and work in concert to generate RNA folding, modifications, rearrangements and cleavage as well as targeted degradation of pre-ribosomal RNA by the RNA exosome.</text>
</comment>
<dbReference type="InterPro" id="IPR036986">
    <property type="entry name" value="S4_RNA-bd_sf"/>
</dbReference>
<dbReference type="GO" id="GO:0032040">
    <property type="term" value="C:small-subunit processome"/>
    <property type="evidence" value="ECO:0007669"/>
    <property type="project" value="TreeGrafter"/>
</dbReference>
<dbReference type="Pfam" id="PF00163">
    <property type="entry name" value="Ribosomal_S4"/>
    <property type="match status" value="1"/>
</dbReference>
<keyword evidence="6" id="KW-0687">Ribonucleoprotein</keyword>
<dbReference type="PANTHER" id="PTHR11831">
    <property type="entry name" value="30S 40S RIBOSOMAL PROTEIN"/>
    <property type="match status" value="1"/>
</dbReference>
<sequence length="336" mass="39610">MSYYEVPPNRLKCREMTRMRSTNRGSVVKHNTVPTARRRSARVVREACTFVCRWKMVRKLRFHEQKLLKKVDFINWEVDNNLHEVKVLRKFRIEKREDYTKYNKLSRSIRELAQKIRDLDEKDGFRARSTAQLLEKLYNVGLIPTKQSLALANNVNASSFCRRRLPWVMLKLRMAQNMKNAITFVEQGHIRVGPEIITDPAFLVTRNMEDFVTWVDSSKIKQHVMNYNDELSSVPGDEEDRDKAHSNGDAFSSDEYKLKGVEKVKYMHGEEERMNTRNQEHLEKSTFLHKGKHKEVSGNTNKISIHSSESQQEFFRMLDEKIEKGRDYCSSEEDVT</sequence>
<dbReference type="AlphaFoldDB" id="A0AAE0R6Z5"/>
<dbReference type="Pfam" id="PF15389">
    <property type="entry name" value="DUF4612"/>
    <property type="match status" value="1"/>
</dbReference>
<keyword evidence="3" id="KW-0690">Ribosome biogenesis</keyword>
<dbReference type="SMART" id="SM01390">
    <property type="entry name" value="Ribosomal_S4"/>
    <property type="match status" value="1"/>
</dbReference>
<evidence type="ECO:0000256" key="5">
    <source>
        <dbReference type="ARBA" id="ARBA00023242"/>
    </source>
</evidence>
<feature type="domain" description="Small ribosomal subunit protein uS4 N-terminal" evidence="12">
    <location>
        <begin position="59"/>
        <end position="162"/>
    </location>
</feature>
<evidence type="ECO:0000256" key="6">
    <source>
        <dbReference type="ARBA" id="ARBA00023274"/>
    </source>
</evidence>
<comment type="similarity">
    <text evidence="2">Belongs to the universal ribosomal protein uS4 family.</text>
</comment>
<feature type="compositionally biased region" description="Polar residues" evidence="11">
    <location>
        <begin position="297"/>
        <end position="310"/>
    </location>
</feature>
<dbReference type="PANTHER" id="PTHR11831:SF1">
    <property type="entry name" value="U3 SMALL NUCLEOLAR RIBONUCLEOPROTEIN PROTEIN IMP3"/>
    <property type="match status" value="1"/>
</dbReference>
<evidence type="ECO:0000256" key="3">
    <source>
        <dbReference type="ARBA" id="ARBA00022517"/>
    </source>
</evidence>
<name>A0AAE0R6Z5_9TELE</name>
<evidence type="ECO:0000256" key="11">
    <source>
        <dbReference type="SAM" id="MobiDB-lite"/>
    </source>
</evidence>
<gene>
    <name evidence="13" type="ORF">QTP70_012814</name>
</gene>
<dbReference type="InterPro" id="IPR001912">
    <property type="entry name" value="Ribosomal_uS4_N"/>
</dbReference>
<dbReference type="GO" id="GO:0042274">
    <property type="term" value="P:ribosomal small subunit biogenesis"/>
    <property type="evidence" value="ECO:0007669"/>
    <property type="project" value="TreeGrafter"/>
</dbReference>
<comment type="subunit">
    <text evidence="8">Part of the small subunit (SSU) processome, composed of more than 70 proteins and the RNA chaperone small nucleolar RNA (snoRNA) U3. Component of a heterotrimeric complex containing IMP3, IMP4 and MPHOSPH10. Interacts with MPHOSPH10.</text>
</comment>
<evidence type="ECO:0000313" key="13">
    <source>
        <dbReference type="EMBL" id="KAK3545789.1"/>
    </source>
</evidence>
<keyword evidence="5" id="KW-0539">Nucleus</keyword>
<evidence type="ECO:0000256" key="8">
    <source>
        <dbReference type="ARBA" id="ARBA00046634"/>
    </source>
</evidence>
<dbReference type="GO" id="GO:0034457">
    <property type="term" value="C:Mpp10 complex"/>
    <property type="evidence" value="ECO:0007669"/>
    <property type="project" value="TreeGrafter"/>
</dbReference>
<dbReference type="GO" id="GO:0030515">
    <property type="term" value="F:snoRNA binding"/>
    <property type="evidence" value="ECO:0007669"/>
    <property type="project" value="TreeGrafter"/>
</dbReference>
<feature type="region of interest" description="Disordered" evidence="11">
    <location>
        <begin position="287"/>
        <end position="310"/>
    </location>
</feature>
<dbReference type="Gene3D" id="3.10.290.10">
    <property type="entry name" value="RNA-binding S4 domain"/>
    <property type="match status" value="1"/>
</dbReference>
<protein>
    <recommendedName>
        <fullName evidence="9">U3 small nucleolar ribonucleoprotein protein IMP3</fullName>
    </recommendedName>
    <alternativeName>
        <fullName evidence="10">U3 small nucleolar ribonucleoprotein protein imp3</fullName>
    </alternativeName>
</protein>
<dbReference type="EMBL" id="JAUCMX010000005">
    <property type="protein sequence ID" value="KAK3545789.1"/>
    <property type="molecule type" value="Genomic_DNA"/>
</dbReference>
<dbReference type="InterPro" id="IPR002942">
    <property type="entry name" value="S4_RNA-bd"/>
</dbReference>
<dbReference type="FunFam" id="3.10.290.10:FF:000006">
    <property type="entry name" value="U3 small nucleolar ribonucleoprotein IMP3"/>
    <property type="match status" value="1"/>
</dbReference>
<keyword evidence="14" id="KW-1185">Reference proteome</keyword>
<dbReference type="GO" id="GO:0006364">
    <property type="term" value="P:rRNA processing"/>
    <property type="evidence" value="ECO:0007669"/>
    <property type="project" value="TreeGrafter"/>
</dbReference>
<evidence type="ECO:0000256" key="1">
    <source>
        <dbReference type="ARBA" id="ARBA00004604"/>
    </source>
</evidence>